<dbReference type="InterPro" id="IPR011856">
    <property type="entry name" value="tRNA_endonuc-like_dom_sf"/>
</dbReference>
<gene>
    <name evidence="3" type="ORF">GCM10007854_20180</name>
</gene>
<dbReference type="InterPro" id="IPR011335">
    <property type="entry name" value="Restrct_endonuc-II-like"/>
</dbReference>
<evidence type="ECO:0000313" key="4">
    <source>
        <dbReference type="Proteomes" id="UP001161390"/>
    </source>
</evidence>
<dbReference type="RefSeq" id="WP_284372230.1">
    <property type="nucleotide sequence ID" value="NZ_BSNJ01000004.1"/>
</dbReference>
<evidence type="ECO:0000256" key="1">
    <source>
        <dbReference type="ARBA" id="ARBA00006738"/>
    </source>
</evidence>
<dbReference type="PANTHER" id="PTHR34039">
    <property type="entry name" value="UPF0102 PROTEIN YRAN"/>
    <property type="match status" value="1"/>
</dbReference>
<accession>A0ABQ5V0H9</accession>
<evidence type="ECO:0000313" key="3">
    <source>
        <dbReference type="EMBL" id="GLQ21063.1"/>
    </source>
</evidence>
<dbReference type="Pfam" id="PF02021">
    <property type="entry name" value="UPF0102"/>
    <property type="match status" value="1"/>
</dbReference>
<sequence>MTERRQRAERAGRRAETLVALYLRLTGHRIVAQRYKTRSGEADLIARRGRTLIIIEVKQRARADHAVDPVTARSEERIIRAGEQFLSRHPHYVEAGYALRYDIVIVLGRWRIRHQRDMFRGW</sequence>
<comment type="similarity">
    <text evidence="1 2">Belongs to the UPF0102 family.</text>
</comment>
<proteinExistence type="inferred from homology"/>
<dbReference type="SUPFAM" id="SSF52980">
    <property type="entry name" value="Restriction endonuclease-like"/>
    <property type="match status" value="1"/>
</dbReference>
<dbReference type="InterPro" id="IPR003509">
    <property type="entry name" value="UPF0102_YraN-like"/>
</dbReference>
<reference evidence="3" key="1">
    <citation type="journal article" date="2014" name="Int. J. Syst. Evol. Microbiol.">
        <title>Complete genome of a new Firmicutes species belonging to the dominant human colonic microbiota ('Ruminococcus bicirculans') reveals two chromosomes and a selective capacity to utilize plant glucans.</title>
        <authorList>
            <consortium name="NISC Comparative Sequencing Program"/>
            <person name="Wegmann U."/>
            <person name="Louis P."/>
            <person name="Goesmann A."/>
            <person name="Henrissat B."/>
            <person name="Duncan S.H."/>
            <person name="Flint H.J."/>
        </authorList>
    </citation>
    <scope>NUCLEOTIDE SEQUENCE</scope>
    <source>
        <strain evidence="3">NBRC 108216</strain>
    </source>
</reference>
<keyword evidence="4" id="KW-1185">Reference proteome</keyword>
<protein>
    <recommendedName>
        <fullName evidence="2">UPF0102 protein GCM10007854_20180</fullName>
    </recommendedName>
</protein>
<dbReference type="Gene3D" id="3.40.1350.10">
    <property type="match status" value="1"/>
</dbReference>
<reference evidence="3" key="2">
    <citation type="submission" date="2023-01" db="EMBL/GenBank/DDBJ databases">
        <title>Draft genome sequence of Algimonas porphyrae strain NBRC 108216.</title>
        <authorList>
            <person name="Sun Q."/>
            <person name="Mori K."/>
        </authorList>
    </citation>
    <scope>NUCLEOTIDE SEQUENCE</scope>
    <source>
        <strain evidence="3">NBRC 108216</strain>
    </source>
</reference>
<organism evidence="3 4">
    <name type="scientific">Algimonas porphyrae</name>
    <dbReference type="NCBI Taxonomy" id="1128113"/>
    <lineage>
        <taxon>Bacteria</taxon>
        <taxon>Pseudomonadati</taxon>
        <taxon>Pseudomonadota</taxon>
        <taxon>Alphaproteobacteria</taxon>
        <taxon>Maricaulales</taxon>
        <taxon>Robiginitomaculaceae</taxon>
        <taxon>Algimonas</taxon>
    </lineage>
</organism>
<evidence type="ECO:0000256" key="2">
    <source>
        <dbReference type="HAMAP-Rule" id="MF_00048"/>
    </source>
</evidence>
<dbReference type="PANTHER" id="PTHR34039:SF1">
    <property type="entry name" value="UPF0102 PROTEIN YRAN"/>
    <property type="match status" value="1"/>
</dbReference>
<dbReference type="Proteomes" id="UP001161390">
    <property type="component" value="Unassembled WGS sequence"/>
</dbReference>
<dbReference type="HAMAP" id="MF_00048">
    <property type="entry name" value="UPF0102"/>
    <property type="match status" value="1"/>
</dbReference>
<comment type="caution">
    <text evidence="3">The sequence shown here is derived from an EMBL/GenBank/DDBJ whole genome shotgun (WGS) entry which is preliminary data.</text>
</comment>
<name>A0ABQ5V0H9_9PROT</name>
<dbReference type="EMBL" id="BSNJ01000004">
    <property type="protein sequence ID" value="GLQ21063.1"/>
    <property type="molecule type" value="Genomic_DNA"/>
</dbReference>